<name>A0A4Z1NFZ4_9PEZI</name>
<keyword evidence="9" id="KW-1185">Reference proteome</keyword>
<reference evidence="8 9" key="1">
    <citation type="submission" date="2019-04" db="EMBL/GenBank/DDBJ databases">
        <title>High contiguity whole genome sequence and gene annotation resource for two Venturia nashicola isolates.</title>
        <authorList>
            <person name="Prokchorchik M."/>
            <person name="Won K."/>
            <person name="Lee Y."/>
            <person name="Choi E.D."/>
            <person name="Segonzac C."/>
            <person name="Sohn K.H."/>
        </authorList>
    </citation>
    <scope>NUCLEOTIDE SEQUENCE [LARGE SCALE GENOMIC DNA]</scope>
    <source>
        <strain evidence="8 9">PRI2</strain>
    </source>
</reference>
<comment type="caution">
    <text evidence="8">The sequence shown here is derived from an EMBL/GenBank/DDBJ whole genome shotgun (WGS) entry which is preliminary data.</text>
</comment>
<dbReference type="EMBL" id="SNSC02000026">
    <property type="protein sequence ID" value="TID13414.1"/>
    <property type="molecule type" value="Genomic_DNA"/>
</dbReference>
<dbReference type="Proteomes" id="UP000298493">
    <property type="component" value="Unassembled WGS sequence"/>
</dbReference>
<evidence type="ECO:0000313" key="8">
    <source>
        <dbReference type="EMBL" id="TID13414.1"/>
    </source>
</evidence>
<organism evidence="8 9">
    <name type="scientific">Venturia nashicola</name>
    <dbReference type="NCBI Taxonomy" id="86259"/>
    <lineage>
        <taxon>Eukaryota</taxon>
        <taxon>Fungi</taxon>
        <taxon>Dikarya</taxon>
        <taxon>Ascomycota</taxon>
        <taxon>Pezizomycotina</taxon>
        <taxon>Dothideomycetes</taxon>
        <taxon>Pleosporomycetidae</taxon>
        <taxon>Venturiales</taxon>
        <taxon>Venturiaceae</taxon>
        <taxon>Venturia</taxon>
    </lineage>
</organism>
<dbReference type="PANTHER" id="PTHR43791:SF84">
    <property type="entry name" value="TRANSPORTER, PUTATIVE (AFU_ORTHOLOGUE AFUA_3G09170)-RELATED"/>
    <property type="match status" value="1"/>
</dbReference>
<feature type="transmembrane region" description="Helical" evidence="6">
    <location>
        <begin position="176"/>
        <end position="195"/>
    </location>
</feature>
<dbReference type="PANTHER" id="PTHR43791">
    <property type="entry name" value="PERMEASE-RELATED"/>
    <property type="match status" value="1"/>
</dbReference>
<sequence>MVEKQKDGDTKNEADVSLERPNVDYAGASEKTDPEEIKLVRKMDLIFLPILWMLCFMNYLNRQAVTVARLDGLEKTLKMKGTDFSTTIAIHYVGYILAQVPSNMLLTRMRPSLYLPLSMILCALVTGLTALCHDFKSLLLQRFFQGITATPMYPGALYLLSVFYTRKEIGTRMTIIYTNNMVATACTGLIAAPIFSELGGKHGLAGWKWMFMIFSVFSVFFAILGMFFLPNTPLTTRWLTEAQRQMAHDRIVRDTVEKKQDVSMMAGLREAALDYRVWLFAASSHIHTATSGFRNFLPTVIKTFGYGTTVTLVLTCPPYLLSCATGIGMAVSSGKYNERTWHIVVFKLIALAGFVIACATTNVGARYFATFVFCVGTYGITSVVTAWVASTCSQTKEKRAAALAIVNASSSISFIWNPYLWPTSAAPRYILPMAASAGMCFFTIACMLLMKWDLIRENKRIRRDDPTAVLFYAY</sequence>
<dbReference type="SUPFAM" id="SSF103473">
    <property type="entry name" value="MFS general substrate transporter"/>
    <property type="match status" value="1"/>
</dbReference>
<dbReference type="GO" id="GO:0022857">
    <property type="term" value="F:transmembrane transporter activity"/>
    <property type="evidence" value="ECO:0007669"/>
    <property type="project" value="InterPro"/>
</dbReference>
<evidence type="ECO:0000256" key="6">
    <source>
        <dbReference type="SAM" id="Phobius"/>
    </source>
</evidence>
<feature type="transmembrane region" description="Helical" evidence="6">
    <location>
        <begin position="45"/>
        <end position="64"/>
    </location>
</feature>
<evidence type="ECO:0000256" key="2">
    <source>
        <dbReference type="ARBA" id="ARBA00022448"/>
    </source>
</evidence>
<dbReference type="GO" id="GO:0016020">
    <property type="term" value="C:membrane"/>
    <property type="evidence" value="ECO:0007669"/>
    <property type="project" value="UniProtKB-SubCell"/>
</dbReference>
<accession>A0A4Z1NFZ4</accession>
<evidence type="ECO:0000259" key="7">
    <source>
        <dbReference type="PROSITE" id="PS50850"/>
    </source>
</evidence>
<evidence type="ECO:0000256" key="3">
    <source>
        <dbReference type="ARBA" id="ARBA00022692"/>
    </source>
</evidence>
<comment type="subcellular location">
    <subcellularLocation>
        <location evidence="1">Membrane</location>
        <topology evidence="1">Multi-pass membrane protein</topology>
    </subcellularLocation>
</comment>
<keyword evidence="4 6" id="KW-1133">Transmembrane helix</keyword>
<dbReference type="Pfam" id="PF07690">
    <property type="entry name" value="MFS_1"/>
    <property type="match status" value="1"/>
</dbReference>
<dbReference type="FunFam" id="1.20.1250.20:FF:000013">
    <property type="entry name" value="MFS general substrate transporter"/>
    <property type="match status" value="1"/>
</dbReference>
<evidence type="ECO:0000256" key="1">
    <source>
        <dbReference type="ARBA" id="ARBA00004141"/>
    </source>
</evidence>
<dbReference type="FunFam" id="1.20.1250.20:FF:000057">
    <property type="entry name" value="MFS general substrate transporter"/>
    <property type="match status" value="1"/>
</dbReference>
<feature type="transmembrane region" description="Helical" evidence="6">
    <location>
        <begin position="368"/>
        <end position="388"/>
    </location>
</feature>
<protein>
    <submittedName>
        <fullName evidence="8">Major facilitator superfamily transporter</fullName>
    </submittedName>
</protein>
<feature type="transmembrane region" description="Helical" evidence="6">
    <location>
        <begin position="207"/>
        <end position="229"/>
    </location>
</feature>
<feature type="transmembrane region" description="Helical" evidence="6">
    <location>
        <begin position="429"/>
        <end position="450"/>
    </location>
</feature>
<feature type="transmembrane region" description="Helical" evidence="6">
    <location>
        <begin position="143"/>
        <end position="164"/>
    </location>
</feature>
<feature type="domain" description="Major facilitator superfamily (MFS) profile" evidence="7">
    <location>
        <begin position="47"/>
        <end position="474"/>
    </location>
</feature>
<dbReference type="OrthoDB" id="2250022at2759"/>
<dbReference type="AlphaFoldDB" id="A0A4Z1NFZ4"/>
<keyword evidence="2" id="KW-0813">Transport</keyword>
<evidence type="ECO:0000256" key="5">
    <source>
        <dbReference type="ARBA" id="ARBA00023136"/>
    </source>
</evidence>
<dbReference type="PROSITE" id="PS50850">
    <property type="entry name" value="MFS"/>
    <property type="match status" value="1"/>
</dbReference>
<keyword evidence="3 6" id="KW-0812">Transmembrane</keyword>
<feature type="transmembrane region" description="Helical" evidence="6">
    <location>
        <begin position="113"/>
        <end position="131"/>
    </location>
</feature>
<gene>
    <name evidence="8" type="ORF">E6O75_ATG11330</name>
</gene>
<dbReference type="InterPro" id="IPR011701">
    <property type="entry name" value="MFS"/>
</dbReference>
<feature type="transmembrane region" description="Helical" evidence="6">
    <location>
        <begin position="400"/>
        <end position="417"/>
    </location>
</feature>
<feature type="transmembrane region" description="Helical" evidence="6">
    <location>
        <begin position="84"/>
        <end position="106"/>
    </location>
</feature>
<keyword evidence="5 6" id="KW-0472">Membrane</keyword>
<evidence type="ECO:0000256" key="4">
    <source>
        <dbReference type="ARBA" id="ARBA00022989"/>
    </source>
</evidence>
<feature type="transmembrane region" description="Helical" evidence="6">
    <location>
        <begin position="344"/>
        <end position="362"/>
    </location>
</feature>
<dbReference type="InterPro" id="IPR036259">
    <property type="entry name" value="MFS_trans_sf"/>
</dbReference>
<dbReference type="InterPro" id="IPR020846">
    <property type="entry name" value="MFS_dom"/>
</dbReference>
<dbReference type="Gene3D" id="1.20.1250.20">
    <property type="entry name" value="MFS general substrate transporter like domains"/>
    <property type="match status" value="2"/>
</dbReference>
<proteinExistence type="predicted"/>
<evidence type="ECO:0000313" key="9">
    <source>
        <dbReference type="Proteomes" id="UP000298493"/>
    </source>
</evidence>